<sequence>MPVFSGDDGREYLWSDLLARRVALGLQTEESARALKVSYEDYDEAEEGEKPPDPQMVESITAMERFVAQEADLAVAAAEGIGDKAVQFVALADQDAFNQMYPHARTPRGTPYPFTLQHVAVGRAAGELSRRGIDVEVYGGQHGDRRVDLAVRRQAVGLLKTMAGELLGIPHKRYYKWEAGIKWAPGRAGDPAGSSVPAGLIAEMQALDDFIVITAAELPVEMVDGVSVVYMLDDQADFEQLYPEARTLRDRIPYPLRIHRVAAARRASSLASAGHDVRIAVEE</sequence>
<dbReference type="Proteomes" id="UP000217768">
    <property type="component" value="Unassembled WGS sequence"/>
</dbReference>
<evidence type="ECO:0000313" key="1">
    <source>
        <dbReference type="EMBL" id="PBA23740.1"/>
    </source>
</evidence>
<protein>
    <submittedName>
        <fullName evidence="1">Uncharacterized protein</fullName>
    </submittedName>
</protein>
<dbReference type="AlphaFoldDB" id="A0A2A2ZBJ9"/>
<reference evidence="1 2" key="1">
    <citation type="submission" date="2017-08" db="EMBL/GenBank/DDBJ databases">
        <title>Phylogenetic analysis of Mycobacterium avium complex whole genomes.</title>
        <authorList>
            <person name="Caverly L.J."/>
            <person name="Spilker T."/>
            <person name="Lipuma J."/>
        </authorList>
    </citation>
    <scope>NUCLEOTIDE SEQUENCE [LARGE SCALE GENOMIC DNA]</scope>
    <source>
        <strain evidence="1 2">FLAC0165</strain>
    </source>
</reference>
<name>A0A2A2ZBJ9_MYCAV</name>
<accession>A0A2A2ZBJ9</accession>
<organism evidence="1 2">
    <name type="scientific">Mycobacterium avium</name>
    <dbReference type="NCBI Taxonomy" id="1764"/>
    <lineage>
        <taxon>Bacteria</taxon>
        <taxon>Bacillati</taxon>
        <taxon>Actinomycetota</taxon>
        <taxon>Actinomycetes</taxon>
        <taxon>Mycobacteriales</taxon>
        <taxon>Mycobacteriaceae</taxon>
        <taxon>Mycobacterium</taxon>
        <taxon>Mycobacterium avium complex (MAC)</taxon>
    </lineage>
</organism>
<proteinExistence type="predicted"/>
<comment type="caution">
    <text evidence="1">The sequence shown here is derived from an EMBL/GenBank/DDBJ whole genome shotgun (WGS) entry which is preliminary data.</text>
</comment>
<gene>
    <name evidence="1" type="ORF">CKJ66_27065</name>
</gene>
<dbReference type="RefSeq" id="WP_095795269.1">
    <property type="nucleotide sequence ID" value="NZ_NSFD01000056.1"/>
</dbReference>
<evidence type="ECO:0000313" key="2">
    <source>
        <dbReference type="Proteomes" id="UP000217768"/>
    </source>
</evidence>
<dbReference type="EMBL" id="NSFD01000056">
    <property type="protein sequence ID" value="PBA23740.1"/>
    <property type="molecule type" value="Genomic_DNA"/>
</dbReference>